<keyword evidence="1" id="KW-0175">Coiled coil</keyword>
<name>A0A3M0AGM3_9GAMM</name>
<feature type="coiled-coil region" evidence="1">
    <location>
        <begin position="208"/>
        <end position="260"/>
    </location>
</feature>
<proteinExistence type="predicted"/>
<dbReference type="Proteomes" id="UP000267187">
    <property type="component" value="Unassembled WGS sequence"/>
</dbReference>
<sequence length="562" mass="65158">MLIPFGKKDGVLVHVNNVENGASCGCICPNCGRPLVAKNRGKKKRQHFAHAVGFECSDYDTMTYLHQYAQDLILAKGSVMLPSYEQRPELSLLDGGRIYGDTVARKAQRHQFDSVKLEVSWSQYRIDCVGTTETRDLFIEITVTHENESEKLGAFKREDVPAIEVDLSQLHNSDRLYDDEAINAAVFNPENGQWLNHPRAENEYVSRLDELKAEQARRNEAIRKQQVEAERQREFKRKVAEAEQRRIDAARQKRRDELSEELEWLDMFNSGEEIQRLKAMPIDEELASNLSVSAPWPITGMPVKGSWIFGVRNEDWQHVVLDFLNLRRKPEFSANDVKRHLVRTVGIHPVMKRLNIARYEAKKQTRKRGKDDSYGAWYLSKEENRKIISPFVPVSEYLKHLVSMSMIARHGENYLLTSNSMKNNVDQMLREREENAKRLALEEEKDRELLEEQQELERVGKGLYKGEIEERARQLATIDNEIFQEERQDACRCANCYFLARSIPADSKCEFCGQFTLTGELEGFDSYNPSLFHKYRCTQVPKKSLRALSRADLLSRYPELFE</sequence>
<dbReference type="EMBL" id="REFJ01000001">
    <property type="protein sequence ID" value="RMA82709.1"/>
    <property type="molecule type" value="Genomic_DNA"/>
</dbReference>
<keyword evidence="3" id="KW-1185">Reference proteome</keyword>
<protein>
    <recommendedName>
        <fullName evidence="4">Competence protein CoiA-like protein</fullName>
    </recommendedName>
</protein>
<evidence type="ECO:0000313" key="3">
    <source>
        <dbReference type="Proteomes" id="UP000267187"/>
    </source>
</evidence>
<reference evidence="2 3" key="1">
    <citation type="submission" date="2018-10" db="EMBL/GenBank/DDBJ databases">
        <title>Genomic Encyclopedia of Type Strains, Phase IV (KMG-IV): sequencing the most valuable type-strain genomes for metagenomic binning, comparative biology and taxonomic classification.</title>
        <authorList>
            <person name="Goeker M."/>
        </authorList>
    </citation>
    <scope>NUCLEOTIDE SEQUENCE [LARGE SCALE GENOMIC DNA]</scope>
    <source>
        <strain evidence="2 3">DSM 25080</strain>
    </source>
</reference>
<comment type="caution">
    <text evidence="2">The sequence shown here is derived from an EMBL/GenBank/DDBJ whole genome shotgun (WGS) entry which is preliminary data.</text>
</comment>
<gene>
    <name evidence="2" type="ORF">DFR27_0666</name>
</gene>
<feature type="coiled-coil region" evidence="1">
    <location>
        <begin position="425"/>
        <end position="459"/>
    </location>
</feature>
<evidence type="ECO:0000256" key="1">
    <source>
        <dbReference type="SAM" id="Coils"/>
    </source>
</evidence>
<accession>A0A3M0AGM3</accession>
<dbReference type="AlphaFoldDB" id="A0A3M0AGM3"/>
<organism evidence="2 3">
    <name type="scientific">Umboniibacter marinipuniceus</name>
    <dbReference type="NCBI Taxonomy" id="569599"/>
    <lineage>
        <taxon>Bacteria</taxon>
        <taxon>Pseudomonadati</taxon>
        <taxon>Pseudomonadota</taxon>
        <taxon>Gammaproteobacteria</taxon>
        <taxon>Cellvibrionales</taxon>
        <taxon>Cellvibrionaceae</taxon>
        <taxon>Umboniibacter</taxon>
    </lineage>
</organism>
<dbReference type="OrthoDB" id="9134102at2"/>
<dbReference type="RefSeq" id="WP_121876018.1">
    <property type="nucleotide sequence ID" value="NZ_REFJ01000001.1"/>
</dbReference>
<evidence type="ECO:0000313" key="2">
    <source>
        <dbReference type="EMBL" id="RMA82709.1"/>
    </source>
</evidence>
<evidence type="ECO:0008006" key="4">
    <source>
        <dbReference type="Google" id="ProtNLM"/>
    </source>
</evidence>